<comment type="caution">
    <text evidence="2">The sequence shown here is derived from an EMBL/GenBank/DDBJ whole genome shotgun (WGS) entry which is preliminary data.</text>
</comment>
<keyword evidence="1" id="KW-0472">Membrane</keyword>
<name>D3AK10_9FIRM</name>
<dbReference type="Proteomes" id="UP000004968">
    <property type="component" value="Unassembled WGS sequence"/>
</dbReference>
<dbReference type="EMBL" id="ACIO01000333">
    <property type="protein sequence ID" value="EFC97843.1"/>
    <property type="molecule type" value="Genomic_DNA"/>
</dbReference>
<accession>D3AK10</accession>
<sequence length="48" mass="5338">MQDGYLCCRKKRFYFIVKSGILILFYFFSALAESCSCSYGCLSGSSSG</sequence>
<protein>
    <submittedName>
        <fullName evidence="2">Uncharacterized protein</fullName>
    </submittedName>
</protein>
<feature type="transmembrane region" description="Helical" evidence="1">
    <location>
        <begin position="12"/>
        <end position="32"/>
    </location>
</feature>
<organism evidence="2 3">
    <name type="scientific">Hungatella hathewayi DSM 13479</name>
    <dbReference type="NCBI Taxonomy" id="566550"/>
    <lineage>
        <taxon>Bacteria</taxon>
        <taxon>Bacillati</taxon>
        <taxon>Bacillota</taxon>
        <taxon>Clostridia</taxon>
        <taxon>Lachnospirales</taxon>
        <taxon>Lachnospiraceae</taxon>
        <taxon>Hungatella</taxon>
    </lineage>
</organism>
<dbReference type="AlphaFoldDB" id="D3AK10"/>
<gene>
    <name evidence="2" type="ORF">CLOSTHATH_03953</name>
</gene>
<evidence type="ECO:0000256" key="1">
    <source>
        <dbReference type="SAM" id="Phobius"/>
    </source>
</evidence>
<evidence type="ECO:0000313" key="2">
    <source>
        <dbReference type="EMBL" id="EFC97843.1"/>
    </source>
</evidence>
<keyword evidence="1" id="KW-1133">Transmembrane helix</keyword>
<keyword evidence="1" id="KW-0812">Transmembrane</keyword>
<dbReference type="HOGENOM" id="CLU_3153705_0_0_9"/>
<proteinExistence type="predicted"/>
<evidence type="ECO:0000313" key="3">
    <source>
        <dbReference type="Proteomes" id="UP000004968"/>
    </source>
</evidence>
<reference evidence="2 3" key="1">
    <citation type="submission" date="2010-01" db="EMBL/GenBank/DDBJ databases">
        <authorList>
            <person name="Weinstock G."/>
            <person name="Sodergren E."/>
            <person name="Clifton S."/>
            <person name="Fulton L."/>
            <person name="Fulton B."/>
            <person name="Courtney L."/>
            <person name="Fronick C."/>
            <person name="Harrison M."/>
            <person name="Strong C."/>
            <person name="Farmer C."/>
            <person name="Delahaunty K."/>
            <person name="Markovic C."/>
            <person name="Hall O."/>
            <person name="Minx P."/>
            <person name="Tomlinson C."/>
            <person name="Mitreva M."/>
            <person name="Nelson J."/>
            <person name="Hou S."/>
            <person name="Wollam A."/>
            <person name="Pepin K.H."/>
            <person name="Johnson M."/>
            <person name="Bhonagiri V."/>
            <person name="Nash W.E."/>
            <person name="Warren W."/>
            <person name="Chinwalla A."/>
            <person name="Mardis E.R."/>
            <person name="Wilson R.K."/>
        </authorList>
    </citation>
    <scope>NUCLEOTIDE SEQUENCE [LARGE SCALE GENOMIC DNA]</scope>
    <source>
        <strain evidence="2 3">DSM 13479</strain>
    </source>
</reference>